<dbReference type="AlphaFoldDB" id="A0AAV1Z6V6"/>
<keyword evidence="2" id="KW-1185">Reference proteome</keyword>
<accession>A0AAV1Z6V6</accession>
<name>A0AAV1Z6V6_9ARAC</name>
<organism evidence="1 2">
    <name type="scientific">Larinioides sclopetarius</name>
    <dbReference type="NCBI Taxonomy" id="280406"/>
    <lineage>
        <taxon>Eukaryota</taxon>
        <taxon>Metazoa</taxon>
        <taxon>Ecdysozoa</taxon>
        <taxon>Arthropoda</taxon>
        <taxon>Chelicerata</taxon>
        <taxon>Arachnida</taxon>
        <taxon>Araneae</taxon>
        <taxon>Araneomorphae</taxon>
        <taxon>Entelegynae</taxon>
        <taxon>Araneoidea</taxon>
        <taxon>Araneidae</taxon>
        <taxon>Larinioides</taxon>
    </lineage>
</organism>
<evidence type="ECO:0000313" key="2">
    <source>
        <dbReference type="Proteomes" id="UP001497382"/>
    </source>
</evidence>
<evidence type="ECO:0000313" key="1">
    <source>
        <dbReference type="EMBL" id="CAL1267116.1"/>
    </source>
</evidence>
<dbReference type="Proteomes" id="UP001497382">
    <property type="component" value="Unassembled WGS sequence"/>
</dbReference>
<reference evidence="1 2" key="1">
    <citation type="submission" date="2024-04" db="EMBL/GenBank/DDBJ databases">
        <authorList>
            <person name="Rising A."/>
            <person name="Reimegard J."/>
            <person name="Sonavane S."/>
            <person name="Akerstrom W."/>
            <person name="Nylinder S."/>
            <person name="Hedman E."/>
            <person name="Kallberg Y."/>
        </authorList>
    </citation>
    <scope>NUCLEOTIDE SEQUENCE [LARGE SCALE GENOMIC DNA]</scope>
</reference>
<dbReference type="EMBL" id="CAXIEN010000026">
    <property type="protein sequence ID" value="CAL1267116.1"/>
    <property type="molecule type" value="Genomic_DNA"/>
</dbReference>
<gene>
    <name evidence="1" type="ORF">LARSCL_LOCUS3472</name>
</gene>
<comment type="caution">
    <text evidence="1">The sequence shown here is derived from an EMBL/GenBank/DDBJ whole genome shotgun (WGS) entry which is preliminary data.</text>
</comment>
<sequence length="80" mass="9357">MRRHCSIRRMLTTIRPSYSKLRSYSWSKRNLGASSSPSALGYLIHCSRNTYLPRLERCLIGIWMDCCRVLHEASLQIEII</sequence>
<protein>
    <submittedName>
        <fullName evidence="1">Uncharacterized protein</fullName>
    </submittedName>
</protein>
<proteinExistence type="predicted"/>